<sequence length="541" mass="56701">MAKMIAFDEEARRGLERGMNILADAVKVTLGPKGRNVVLDKKWGAPTITNDGVTVANDIELEDPYEKIGAELVKEVAKKTDDVAGDGTTTATVLAQALVKEGLRAVAAGANPIAVKRGIEKAVSAVTEQLHGLSTEVETKEQIASTASISAGDSTVGDIIAEAMEKVGKEGVITVEESNTFGLDLELTEGMRFDKGYLSGYFVTDQDRMEAVLEDPYILIANSKISAIKDLLPTLEKVMQAGKPLLIISEDIEGEALATLVVNKIRGTFKTVAVKAPGFGDRRKAMLGDIAILTGGQVISEEVGLKLENATIDLLGTARKVVITKDETTIVDGGGSQEQIDGRVAQIRGEIEASDSDYDREKLQERLAKLAGGVAVIRVGAATEVELKERKHRIEDAVRNAKAAVEEGILPGGGVALVQAGVDAFEKIEAEGDEAAGVELVKRALGAPLRFIAENAGLEGGVVVEKVKSLPAGEGLNAATGEYVNMLDAGIPDPTKVTRSALQNAASIAALFLTTEAVIADKPEKDAPAAPADPGMGMGGF</sequence>
<dbReference type="Proteomes" id="UP000662939">
    <property type="component" value="Chromosome"/>
</dbReference>
<keyword evidence="6 9" id="KW-0143">Chaperone</keyword>
<evidence type="ECO:0000256" key="8">
    <source>
        <dbReference type="ARBA" id="ARBA00025702"/>
    </source>
</evidence>
<feature type="binding site" evidence="9">
    <location>
        <begin position="86"/>
        <end position="90"/>
    </location>
    <ligand>
        <name>ATP</name>
        <dbReference type="ChEBI" id="CHEBI:30616"/>
    </ligand>
</feature>
<dbReference type="NCBIfam" id="NF009488">
    <property type="entry name" value="PRK12850.1"/>
    <property type="match status" value="1"/>
</dbReference>
<evidence type="ECO:0000256" key="4">
    <source>
        <dbReference type="ARBA" id="ARBA00022741"/>
    </source>
</evidence>
<evidence type="ECO:0000313" key="13">
    <source>
        <dbReference type="Proteomes" id="UP000662939"/>
    </source>
</evidence>
<keyword evidence="9" id="KW-0963">Cytoplasm</keyword>
<feature type="binding site" evidence="9">
    <location>
        <begin position="477"/>
        <end position="479"/>
    </location>
    <ligand>
        <name>ATP</name>
        <dbReference type="ChEBI" id="CHEBI:30616"/>
    </ligand>
</feature>
<comment type="caution">
    <text evidence="9">Lacks conserved residue(s) required for the propagation of feature annotation.</text>
</comment>
<dbReference type="NCBIfam" id="NF000592">
    <property type="entry name" value="PRK00013.1"/>
    <property type="match status" value="1"/>
</dbReference>
<dbReference type="AlphaFoldDB" id="A0A895XIG7"/>
<keyword evidence="7 9" id="KW-0413">Isomerase</keyword>
<comment type="subcellular location">
    <subcellularLocation>
        <location evidence="2">Cell surface</location>
    </subcellularLocation>
    <subcellularLocation>
        <location evidence="9">Cytoplasm</location>
    </subcellularLocation>
    <subcellularLocation>
        <location evidence="8">Secreted</location>
        <location evidence="8">Capsule</location>
    </subcellularLocation>
    <subcellularLocation>
        <location evidence="1">Secreted</location>
        <location evidence="1">Cell wall</location>
    </subcellularLocation>
</comment>
<dbReference type="PRINTS" id="PR00298">
    <property type="entry name" value="CHAPERONIN60"/>
</dbReference>
<keyword evidence="13" id="KW-1185">Reference proteome</keyword>
<comment type="function">
    <text evidence="9 11">Together with its co-chaperonin GroES, plays an essential role in assisting protein folding. The GroEL-GroES system forms a nano-cage that allows encapsulation of the non-native substrate proteins and provides a physical environment optimized to promote and accelerate protein folding.</text>
</comment>
<evidence type="ECO:0000256" key="1">
    <source>
        <dbReference type="ARBA" id="ARBA00004191"/>
    </source>
</evidence>
<evidence type="ECO:0000256" key="9">
    <source>
        <dbReference type="HAMAP-Rule" id="MF_00600"/>
    </source>
</evidence>
<dbReference type="InterPro" id="IPR018370">
    <property type="entry name" value="Chaperonin_Cpn60_CS"/>
</dbReference>
<dbReference type="RefSeq" id="WP_213171611.1">
    <property type="nucleotide sequence ID" value="NZ_CP070496.1"/>
</dbReference>
<dbReference type="GO" id="GO:0005524">
    <property type="term" value="F:ATP binding"/>
    <property type="evidence" value="ECO:0007669"/>
    <property type="project" value="UniProtKB-UniRule"/>
</dbReference>
<evidence type="ECO:0000256" key="2">
    <source>
        <dbReference type="ARBA" id="ARBA00004241"/>
    </source>
</evidence>
<dbReference type="InterPro" id="IPR002423">
    <property type="entry name" value="Cpn60/GroEL/TCP-1"/>
</dbReference>
<dbReference type="SUPFAM" id="SSF54849">
    <property type="entry name" value="GroEL-intermediate domain like"/>
    <property type="match status" value="1"/>
</dbReference>
<dbReference type="PANTHER" id="PTHR45633">
    <property type="entry name" value="60 KDA HEAT SHOCK PROTEIN, MITOCHONDRIAL"/>
    <property type="match status" value="1"/>
</dbReference>
<dbReference type="EC" id="5.6.1.7" evidence="9"/>
<dbReference type="SUPFAM" id="SSF52029">
    <property type="entry name" value="GroEL apical domain-like"/>
    <property type="match status" value="1"/>
</dbReference>
<dbReference type="GO" id="GO:0005737">
    <property type="term" value="C:cytoplasm"/>
    <property type="evidence" value="ECO:0007669"/>
    <property type="project" value="UniProtKB-SubCell"/>
</dbReference>
<dbReference type="InterPro" id="IPR027413">
    <property type="entry name" value="GROEL-like_equatorial_sf"/>
</dbReference>
<dbReference type="GO" id="GO:0042026">
    <property type="term" value="P:protein refolding"/>
    <property type="evidence" value="ECO:0007669"/>
    <property type="project" value="UniProtKB-UniRule"/>
</dbReference>
<accession>A0A895XIG7</accession>
<dbReference type="NCBIfam" id="NF009487">
    <property type="entry name" value="PRK12849.1"/>
    <property type="match status" value="1"/>
</dbReference>
<dbReference type="NCBIfam" id="NF009489">
    <property type="entry name" value="PRK12851.1"/>
    <property type="match status" value="1"/>
</dbReference>
<dbReference type="Gene3D" id="3.50.7.10">
    <property type="entry name" value="GroEL"/>
    <property type="match status" value="1"/>
</dbReference>
<dbReference type="GO" id="GO:0051082">
    <property type="term" value="F:unfolded protein binding"/>
    <property type="evidence" value="ECO:0007669"/>
    <property type="project" value="UniProtKB-UniRule"/>
</dbReference>
<dbReference type="GO" id="GO:0009986">
    <property type="term" value="C:cell surface"/>
    <property type="evidence" value="ECO:0007669"/>
    <property type="project" value="UniProtKB-SubCell"/>
</dbReference>
<dbReference type="Gene3D" id="1.10.560.10">
    <property type="entry name" value="GroEL-like equatorial domain"/>
    <property type="match status" value="1"/>
</dbReference>
<gene>
    <name evidence="9 12" type="primary">groL</name>
    <name evidence="9" type="synonym">groEL</name>
    <name evidence="12" type="ORF">JQS30_01330</name>
</gene>
<dbReference type="SUPFAM" id="SSF48592">
    <property type="entry name" value="GroEL equatorial domain-like"/>
    <property type="match status" value="1"/>
</dbReference>
<dbReference type="Gene3D" id="3.30.260.10">
    <property type="entry name" value="TCP-1-like chaperonin intermediate domain"/>
    <property type="match status" value="1"/>
</dbReference>
<dbReference type="CDD" id="cd03344">
    <property type="entry name" value="GroEL"/>
    <property type="match status" value="1"/>
</dbReference>
<dbReference type="GO" id="GO:0140662">
    <property type="term" value="F:ATP-dependent protein folding chaperone"/>
    <property type="evidence" value="ECO:0007669"/>
    <property type="project" value="InterPro"/>
</dbReference>
<dbReference type="GO" id="GO:0009408">
    <property type="term" value="P:response to heat"/>
    <property type="evidence" value="ECO:0007669"/>
    <property type="project" value="UniProtKB-ARBA"/>
</dbReference>
<evidence type="ECO:0000256" key="3">
    <source>
        <dbReference type="ARBA" id="ARBA00006607"/>
    </source>
</evidence>
<keyword evidence="4 9" id="KW-0547">Nucleotide-binding</keyword>
<organism evidence="12 13">
    <name type="scientific">Natronoglycomyces albus</name>
    <dbReference type="NCBI Taxonomy" id="2811108"/>
    <lineage>
        <taxon>Bacteria</taxon>
        <taxon>Bacillati</taxon>
        <taxon>Actinomycetota</taxon>
        <taxon>Actinomycetes</taxon>
        <taxon>Glycomycetales</taxon>
        <taxon>Glycomycetaceae</taxon>
        <taxon>Natronoglycomyces</taxon>
    </lineage>
</organism>
<evidence type="ECO:0000256" key="11">
    <source>
        <dbReference type="RuleBase" id="RU000419"/>
    </source>
</evidence>
<evidence type="ECO:0000256" key="10">
    <source>
        <dbReference type="RuleBase" id="RU000418"/>
    </source>
</evidence>
<reference evidence="12" key="1">
    <citation type="submission" date="2021-02" db="EMBL/GenBank/DDBJ databases">
        <title>Natronoglycomyces albus gen. nov., sp. nov, a haloalkaliphilic actinobacterium from a soda solonchak soil.</title>
        <authorList>
            <person name="Sorokin D.Y."/>
            <person name="Khijniak T.V."/>
            <person name="Zakharycheva A.P."/>
            <person name="Boueva O.V."/>
            <person name="Ariskina E.V."/>
            <person name="Hahnke R.L."/>
            <person name="Bunk B."/>
            <person name="Sproer C."/>
            <person name="Schumann P."/>
            <person name="Evtushenko L.I."/>
            <person name="Kublanov I.V."/>
        </authorList>
    </citation>
    <scope>NUCLEOTIDE SEQUENCE</scope>
    <source>
        <strain evidence="12">DSM 106290</strain>
    </source>
</reference>
<dbReference type="InterPro" id="IPR027409">
    <property type="entry name" value="GroEL-like_apical_dom_sf"/>
</dbReference>
<protein>
    <recommendedName>
        <fullName evidence="9">Chaperonin GroEL</fullName>
        <ecNumber evidence="9">5.6.1.7</ecNumber>
    </recommendedName>
    <alternativeName>
        <fullName evidence="9">60 kDa chaperonin</fullName>
    </alternativeName>
    <alternativeName>
        <fullName evidence="9">Chaperonin-60</fullName>
        <shortName evidence="9">Cpn60</shortName>
    </alternativeName>
</protein>
<evidence type="ECO:0000256" key="7">
    <source>
        <dbReference type="ARBA" id="ARBA00023235"/>
    </source>
</evidence>
<dbReference type="InterPro" id="IPR027410">
    <property type="entry name" value="TCP-1-like_intermed_sf"/>
</dbReference>
<dbReference type="NCBIfam" id="TIGR02348">
    <property type="entry name" value="GroEL"/>
    <property type="match status" value="1"/>
</dbReference>
<evidence type="ECO:0000256" key="5">
    <source>
        <dbReference type="ARBA" id="ARBA00022840"/>
    </source>
</evidence>
<name>A0A895XIG7_9ACTN</name>
<dbReference type="GO" id="GO:0042603">
    <property type="term" value="C:capsule"/>
    <property type="evidence" value="ECO:0007669"/>
    <property type="project" value="UniProtKB-SubCell"/>
</dbReference>
<dbReference type="Pfam" id="PF00118">
    <property type="entry name" value="Cpn60_TCP1"/>
    <property type="match status" value="1"/>
</dbReference>
<comment type="subunit">
    <text evidence="9 11">Forms a cylinder of 14 subunits composed of two heptameric rings stacked back-to-back. Interacts with the co-chaperonin GroES.</text>
</comment>
<dbReference type="EMBL" id="CP070496">
    <property type="protein sequence ID" value="QSB05601.1"/>
    <property type="molecule type" value="Genomic_DNA"/>
</dbReference>
<feature type="binding site" evidence="9">
    <location>
        <position position="493"/>
    </location>
    <ligand>
        <name>ATP</name>
        <dbReference type="ChEBI" id="CHEBI:30616"/>
    </ligand>
</feature>
<evidence type="ECO:0000256" key="6">
    <source>
        <dbReference type="ARBA" id="ARBA00023186"/>
    </source>
</evidence>
<dbReference type="PROSITE" id="PS00296">
    <property type="entry name" value="CHAPERONINS_CPN60"/>
    <property type="match status" value="1"/>
</dbReference>
<dbReference type="FunFam" id="3.50.7.10:FF:000001">
    <property type="entry name" value="60 kDa chaperonin"/>
    <property type="match status" value="1"/>
</dbReference>
<dbReference type="GO" id="GO:0016853">
    <property type="term" value="F:isomerase activity"/>
    <property type="evidence" value="ECO:0007669"/>
    <property type="project" value="UniProtKB-KW"/>
</dbReference>
<evidence type="ECO:0000313" key="12">
    <source>
        <dbReference type="EMBL" id="QSB05601.1"/>
    </source>
</evidence>
<keyword evidence="5 9" id="KW-0067">ATP-binding</keyword>
<dbReference type="HAMAP" id="MF_00600">
    <property type="entry name" value="CH60"/>
    <property type="match status" value="1"/>
</dbReference>
<dbReference type="InterPro" id="IPR001844">
    <property type="entry name" value="Cpn60/GroEL"/>
</dbReference>
<proteinExistence type="inferred from homology"/>
<comment type="similarity">
    <text evidence="3 9 10">Belongs to the chaperonin (HSP60) family.</text>
</comment>
<feature type="binding site" evidence="9">
    <location>
        <begin position="29"/>
        <end position="32"/>
    </location>
    <ligand>
        <name>ATP</name>
        <dbReference type="ChEBI" id="CHEBI:30616"/>
    </ligand>
</feature>
<dbReference type="KEGG" id="nav:JQS30_01330"/>
<feature type="binding site" evidence="9">
    <location>
        <position position="413"/>
    </location>
    <ligand>
        <name>ATP</name>
        <dbReference type="ChEBI" id="CHEBI:30616"/>
    </ligand>
</feature>